<dbReference type="OrthoDB" id="4177740at2759"/>
<dbReference type="AlphaFoldDB" id="Q0C7K9"/>
<dbReference type="STRING" id="341663.Q0C7K9"/>
<organism evidence="1 2">
    <name type="scientific">Aspergillus terreus (strain NIH 2624 / FGSC A1156)</name>
    <dbReference type="NCBI Taxonomy" id="341663"/>
    <lineage>
        <taxon>Eukaryota</taxon>
        <taxon>Fungi</taxon>
        <taxon>Dikarya</taxon>
        <taxon>Ascomycota</taxon>
        <taxon>Pezizomycotina</taxon>
        <taxon>Eurotiomycetes</taxon>
        <taxon>Eurotiomycetidae</taxon>
        <taxon>Eurotiales</taxon>
        <taxon>Aspergillaceae</taxon>
        <taxon>Aspergillus</taxon>
        <taxon>Aspergillus subgen. Circumdati</taxon>
    </lineage>
</organism>
<reference evidence="2" key="1">
    <citation type="submission" date="2005-09" db="EMBL/GenBank/DDBJ databases">
        <title>Annotation of the Aspergillus terreus NIH2624 genome.</title>
        <authorList>
            <person name="Birren B.W."/>
            <person name="Lander E.S."/>
            <person name="Galagan J.E."/>
            <person name="Nusbaum C."/>
            <person name="Devon K."/>
            <person name="Henn M."/>
            <person name="Ma L.-J."/>
            <person name="Jaffe D.B."/>
            <person name="Butler J."/>
            <person name="Alvarez P."/>
            <person name="Gnerre S."/>
            <person name="Grabherr M."/>
            <person name="Kleber M."/>
            <person name="Mauceli E.W."/>
            <person name="Brockman W."/>
            <person name="Rounsley S."/>
            <person name="Young S.K."/>
            <person name="LaButti K."/>
            <person name="Pushparaj V."/>
            <person name="DeCaprio D."/>
            <person name="Crawford M."/>
            <person name="Koehrsen M."/>
            <person name="Engels R."/>
            <person name="Montgomery P."/>
            <person name="Pearson M."/>
            <person name="Howarth C."/>
            <person name="Larson L."/>
            <person name="Luoma S."/>
            <person name="White J."/>
            <person name="Alvarado L."/>
            <person name="Kodira C.D."/>
            <person name="Zeng Q."/>
            <person name="Oleary S."/>
            <person name="Yandava C."/>
            <person name="Denning D.W."/>
            <person name="Nierman W.C."/>
            <person name="Milne T."/>
            <person name="Madden K."/>
        </authorList>
    </citation>
    <scope>NUCLEOTIDE SEQUENCE [LARGE SCALE GENOMIC DNA]</scope>
    <source>
        <strain evidence="2">NIH 2624 / FGSC A1156</strain>
    </source>
</reference>
<dbReference type="Proteomes" id="UP000007963">
    <property type="component" value="Unassembled WGS sequence"/>
</dbReference>
<dbReference type="VEuPathDB" id="FungiDB:ATEG_10325"/>
<dbReference type="EMBL" id="CH476610">
    <property type="protein sequence ID" value="EAU29322.1"/>
    <property type="molecule type" value="Genomic_DNA"/>
</dbReference>
<gene>
    <name evidence="1" type="ORF">ATEG_10325</name>
</gene>
<protein>
    <submittedName>
        <fullName evidence="1">Uncharacterized protein</fullName>
    </submittedName>
</protein>
<dbReference type="GeneID" id="4354629"/>
<evidence type="ECO:0000313" key="2">
    <source>
        <dbReference type="Proteomes" id="UP000007963"/>
    </source>
</evidence>
<sequence>MSLRRHDTIRNTIHGMRSLGKAFKESTLSTADDAIRRTRERNRTIVFLSNLLDALKTVADPFLSSFLLDQLEIEIHQGLTGDQVLMGPIFRPWSAEQINAHPIDMDKHGTSQSLRRSKHAIDFGSPVPGLFDGPAGRVARVSGLIVQLMHCPRKPSGASLANIAGWRHSDCWFRPSKKSPHVKVLMRNTIEAKEGEPSREEIFVIAYMMIHRLQSEGMDKHVIAPVMLLSIMAECHGRILIAYCDGGKLVVQMSGLQCFYSRYQDSYTLMMRYMAAGDEGDTTTLLAKRDP</sequence>
<accession>Q0C7K9</accession>
<proteinExistence type="predicted"/>
<name>Q0C7K9_ASPTN</name>
<dbReference type="RefSeq" id="XP_001218673.1">
    <property type="nucleotide sequence ID" value="XM_001218672.1"/>
</dbReference>
<dbReference type="HOGENOM" id="CLU_956392_0_0_1"/>
<evidence type="ECO:0000313" key="1">
    <source>
        <dbReference type="EMBL" id="EAU29322.1"/>
    </source>
</evidence>